<keyword evidence="5" id="KW-1185">Reference proteome</keyword>
<keyword evidence="2" id="KW-0472">Membrane</keyword>
<keyword evidence="2" id="KW-1133">Transmembrane helix</keyword>
<evidence type="ECO:0000256" key="1">
    <source>
        <dbReference type="SAM" id="MobiDB-lite"/>
    </source>
</evidence>
<dbReference type="Proteomes" id="UP001501237">
    <property type="component" value="Unassembled WGS sequence"/>
</dbReference>
<feature type="region of interest" description="Disordered" evidence="1">
    <location>
        <begin position="179"/>
        <end position="200"/>
    </location>
</feature>
<feature type="transmembrane region" description="Helical" evidence="2">
    <location>
        <begin position="204"/>
        <end position="223"/>
    </location>
</feature>
<evidence type="ECO:0000313" key="5">
    <source>
        <dbReference type="Proteomes" id="UP001501237"/>
    </source>
</evidence>
<accession>A0ABP6Q964</accession>
<evidence type="ECO:0000256" key="3">
    <source>
        <dbReference type="SAM" id="SignalP"/>
    </source>
</evidence>
<evidence type="ECO:0000256" key="2">
    <source>
        <dbReference type="SAM" id="Phobius"/>
    </source>
</evidence>
<keyword evidence="2" id="KW-0812">Transmembrane</keyword>
<evidence type="ECO:0008006" key="6">
    <source>
        <dbReference type="Google" id="ProtNLM"/>
    </source>
</evidence>
<feature type="signal peptide" evidence="3">
    <location>
        <begin position="1"/>
        <end position="25"/>
    </location>
</feature>
<feature type="chain" id="PRO_5045627768" description="LPXTG-motif cell wall-anchored protein" evidence="3">
    <location>
        <begin position="26"/>
        <end position="246"/>
    </location>
</feature>
<organism evidence="4 5">
    <name type="scientific">Actinocorallia longicatena</name>
    <dbReference type="NCBI Taxonomy" id="111803"/>
    <lineage>
        <taxon>Bacteria</taxon>
        <taxon>Bacillati</taxon>
        <taxon>Actinomycetota</taxon>
        <taxon>Actinomycetes</taxon>
        <taxon>Streptosporangiales</taxon>
        <taxon>Thermomonosporaceae</taxon>
        <taxon>Actinocorallia</taxon>
    </lineage>
</organism>
<protein>
    <recommendedName>
        <fullName evidence="6">LPXTG-motif cell wall-anchored protein</fullName>
    </recommendedName>
</protein>
<gene>
    <name evidence="4" type="ORF">GCM10010468_29060</name>
</gene>
<name>A0ABP6Q964_9ACTN</name>
<sequence>MRMPRTVMILMVVVAVLVGAGPAVARGGWAATVVDSGVGRFEAGKAQSIGFWVLQHGFHPYDVGSFGNDLGTVGLKLVAADGTETVFTGSALPEAAHFSATVTAPRDGTYKLYGIQGIFGFDLVGSLTVPGSLTVLPREKPSASEAAGYLEKWGAVHPPYFAMTPAEEGTGMVTIPPQAPPAAVAPAPSAPSATTGRSSSSTPIWIVSITAGALLLGTAFTLYRRRTAGPQRELIGLQTPSPAAPR</sequence>
<comment type="caution">
    <text evidence="4">The sequence shown here is derived from an EMBL/GenBank/DDBJ whole genome shotgun (WGS) entry which is preliminary data.</text>
</comment>
<evidence type="ECO:0000313" key="4">
    <source>
        <dbReference type="EMBL" id="GAA3210852.1"/>
    </source>
</evidence>
<proteinExistence type="predicted"/>
<feature type="compositionally biased region" description="Low complexity" evidence="1">
    <location>
        <begin position="181"/>
        <end position="200"/>
    </location>
</feature>
<reference evidence="5" key="1">
    <citation type="journal article" date="2019" name="Int. J. Syst. Evol. Microbiol.">
        <title>The Global Catalogue of Microorganisms (GCM) 10K type strain sequencing project: providing services to taxonomists for standard genome sequencing and annotation.</title>
        <authorList>
            <consortium name="The Broad Institute Genomics Platform"/>
            <consortium name="The Broad Institute Genome Sequencing Center for Infectious Disease"/>
            <person name="Wu L."/>
            <person name="Ma J."/>
        </authorList>
    </citation>
    <scope>NUCLEOTIDE SEQUENCE [LARGE SCALE GENOMIC DNA]</scope>
    <source>
        <strain evidence="5">JCM 9377</strain>
    </source>
</reference>
<keyword evidence="3" id="KW-0732">Signal</keyword>
<dbReference type="EMBL" id="BAAAUV010000006">
    <property type="protein sequence ID" value="GAA3210852.1"/>
    <property type="molecule type" value="Genomic_DNA"/>
</dbReference>